<proteinExistence type="predicted"/>
<comment type="caution">
    <text evidence="2">The sequence shown here is derived from an EMBL/GenBank/DDBJ whole genome shotgun (WGS) entry which is preliminary data.</text>
</comment>
<dbReference type="EMBL" id="SMMG02000004">
    <property type="protein sequence ID" value="KAA3477147.1"/>
    <property type="molecule type" value="Genomic_DNA"/>
</dbReference>
<name>A0A5B6W7R5_9ROSI</name>
<dbReference type="OrthoDB" id="1001240at2759"/>
<dbReference type="AlphaFoldDB" id="A0A5B6W7R5"/>
<protein>
    <submittedName>
        <fullName evidence="2">Retrovirus-related Pol polyprotein from transposon TNT 1-94</fullName>
    </submittedName>
</protein>
<sequence>MFYCFTHIINDLKALGKTYPTKEMVKKMLNSLLTSWEPKVTKIEESEDFNSLSLDEFIGSLLTYEMKINYNAKEIKEIPKKVGVGFKSKTSEKDENSSNNDDDEEMTMFAKRFMSKQKLKAHVATWSDEDSSDNENQEVANLYLMTIDDIKEKEHCFEMGYSKKNLWYLDSGCSRHITDDKIHFIDLKPKSGRELTFGDNSTKQIKGIGSIGKTSSIIIENVLYVSGFKHNLLSISQLCDKGFNVIFESKGCTVIDIASNKIMLVKHMIEYIYMEHLDDMHNSSLCLIAKNKNSYLLWHRKLDMLA</sequence>
<evidence type="ECO:0000259" key="1">
    <source>
        <dbReference type="Pfam" id="PF22936"/>
    </source>
</evidence>
<gene>
    <name evidence="2" type="ORF">EPI10_011058</name>
</gene>
<dbReference type="Pfam" id="PF22936">
    <property type="entry name" value="Pol_BBD"/>
    <property type="match status" value="1"/>
</dbReference>
<feature type="domain" description="Retrovirus-related Pol polyprotein from transposon TNT 1-94-like beta-barrel" evidence="1">
    <location>
        <begin position="167"/>
        <end position="243"/>
    </location>
</feature>
<organism evidence="2 3">
    <name type="scientific">Gossypium australe</name>
    <dbReference type="NCBI Taxonomy" id="47621"/>
    <lineage>
        <taxon>Eukaryota</taxon>
        <taxon>Viridiplantae</taxon>
        <taxon>Streptophyta</taxon>
        <taxon>Embryophyta</taxon>
        <taxon>Tracheophyta</taxon>
        <taxon>Spermatophyta</taxon>
        <taxon>Magnoliopsida</taxon>
        <taxon>eudicotyledons</taxon>
        <taxon>Gunneridae</taxon>
        <taxon>Pentapetalae</taxon>
        <taxon>rosids</taxon>
        <taxon>malvids</taxon>
        <taxon>Malvales</taxon>
        <taxon>Malvaceae</taxon>
        <taxon>Malvoideae</taxon>
        <taxon>Gossypium</taxon>
    </lineage>
</organism>
<evidence type="ECO:0000313" key="3">
    <source>
        <dbReference type="Proteomes" id="UP000325315"/>
    </source>
</evidence>
<keyword evidence="3" id="KW-1185">Reference proteome</keyword>
<dbReference type="Proteomes" id="UP000325315">
    <property type="component" value="Unassembled WGS sequence"/>
</dbReference>
<evidence type="ECO:0000313" key="2">
    <source>
        <dbReference type="EMBL" id="KAA3477147.1"/>
    </source>
</evidence>
<dbReference type="InterPro" id="IPR054722">
    <property type="entry name" value="PolX-like_BBD"/>
</dbReference>
<accession>A0A5B6W7R5</accession>
<reference evidence="3" key="1">
    <citation type="journal article" date="2019" name="Plant Biotechnol. J.">
        <title>Genome sequencing of the Australian wild diploid species Gossypium australe highlights disease resistance and delayed gland morphogenesis.</title>
        <authorList>
            <person name="Cai Y."/>
            <person name="Cai X."/>
            <person name="Wang Q."/>
            <person name="Wang P."/>
            <person name="Zhang Y."/>
            <person name="Cai C."/>
            <person name="Xu Y."/>
            <person name="Wang K."/>
            <person name="Zhou Z."/>
            <person name="Wang C."/>
            <person name="Geng S."/>
            <person name="Li B."/>
            <person name="Dong Q."/>
            <person name="Hou Y."/>
            <person name="Wang H."/>
            <person name="Ai P."/>
            <person name="Liu Z."/>
            <person name="Yi F."/>
            <person name="Sun M."/>
            <person name="An G."/>
            <person name="Cheng J."/>
            <person name="Zhang Y."/>
            <person name="Shi Q."/>
            <person name="Xie Y."/>
            <person name="Shi X."/>
            <person name="Chang Y."/>
            <person name="Huang F."/>
            <person name="Chen Y."/>
            <person name="Hong S."/>
            <person name="Mi L."/>
            <person name="Sun Q."/>
            <person name="Zhang L."/>
            <person name="Zhou B."/>
            <person name="Peng R."/>
            <person name="Zhang X."/>
            <person name="Liu F."/>
        </authorList>
    </citation>
    <scope>NUCLEOTIDE SEQUENCE [LARGE SCALE GENOMIC DNA]</scope>
    <source>
        <strain evidence="3">cv. PA1801</strain>
    </source>
</reference>